<dbReference type="OrthoDB" id="8893883at2"/>
<feature type="signal peptide" evidence="1">
    <location>
        <begin position="1"/>
        <end position="27"/>
    </location>
</feature>
<name>A0A5R9GDT5_9PROT</name>
<feature type="chain" id="PRO_5024332330" evidence="1">
    <location>
        <begin position="28"/>
        <end position="283"/>
    </location>
</feature>
<keyword evidence="3" id="KW-1185">Reference proteome</keyword>
<keyword evidence="1" id="KW-0732">Signal</keyword>
<dbReference type="Pfam" id="PF09916">
    <property type="entry name" value="DUF2145"/>
    <property type="match status" value="1"/>
</dbReference>
<organism evidence="2 3">
    <name type="scientific">Mariprofundus erugo</name>
    <dbReference type="NCBI Taxonomy" id="2528639"/>
    <lineage>
        <taxon>Bacteria</taxon>
        <taxon>Pseudomonadati</taxon>
        <taxon>Pseudomonadota</taxon>
        <taxon>Candidatius Mariprofundia</taxon>
        <taxon>Mariprofundales</taxon>
        <taxon>Mariprofundaceae</taxon>
        <taxon>Mariprofundus</taxon>
    </lineage>
</organism>
<dbReference type="EMBL" id="VBRY01000019">
    <property type="protein sequence ID" value="TLS65306.1"/>
    <property type="molecule type" value="Genomic_DNA"/>
</dbReference>
<evidence type="ECO:0000313" key="3">
    <source>
        <dbReference type="Proteomes" id="UP000306585"/>
    </source>
</evidence>
<protein>
    <submittedName>
        <fullName evidence="2">DUF2145 domain-containing protein</fullName>
    </submittedName>
</protein>
<evidence type="ECO:0000313" key="2">
    <source>
        <dbReference type="EMBL" id="TLS65306.1"/>
    </source>
</evidence>
<dbReference type="InterPro" id="IPR014547">
    <property type="entry name" value="UCP028477"/>
</dbReference>
<comment type="caution">
    <text evidence="2">The sequence shown here is derived from an EMBL/GenBank/DDBJ whole genome shotgun (WGS) entry which is preliminary data.</text>
</comment>
<dbReference type="RefSeq" id="WP_138240276.1">
    <property type="nucleotide sequence ID" value="NZ_VBRY01000019.1"/>
</dbReference>
<gene>
    <name evidence="2" type="ORF">FEF65_13110</name>
</gene>
<accession>A0A5R9GDT5</accession>
<reference evidence="2 3" key="1">
    <citation type="journal article" date="2019" name="Appl. Environ. Microbiol.">
        <title>Environmental Evidence and Genomic Insight of Iron-oxidizing Bacteria Preference Towards More Corrosion Resistant Stainless Steel at Higher Salinities.</title>
        <authorList>
            <person name="Garrison C.E."/>
            <person name="Price K.A."/>
            <person name="Field E.K."/>
        </authorList>
    </citation>
    <scope>NUCLEOTIDE SEQUENCE [LARGE SCALE GENOMIC DNA]</scope>
    <source>
        <strain evidence="2 3">P3</strain>
    </source>
</reference>
<evidence type="ECO:0000256" key="1">
    <source>
        <dbReference type="SAM" id="SignalP"/>
    </source>
</evidence>
<proteinExistence type="predicted"/>
<sequence>MATRPNRIITLLFTALLCWLTPAVSFAGSHQDAPLQYSPEQIIDFSKRFEKDLAAKGVRVAIVSRLGRPRGELPPGLRYTHVGLAVYSIITTSDGRQLPGYAMYNLYQSSAEPDHSDLIQDFPADFFAGVYALDTGIIIPKPDLQQRMLELIASPAYKKLHSPNYSAIANPFNDKLQNCTEFVLDVVTAALYQTDDIRKIKANEKAYFEAQPVEINPLKLALGSMFMKDISLSDQQGKPELATFTTIARFMEKYHLADSVYTIVDDKAVPMSAEEKEKSGFGQ</sequence>
<dbReference type="AlphaFoldDB" id="A0A5R9GDT5"/>
<dbReference type="Proteomes" id="UP000306585">
    <property type="component" value="Unassembled WGS sequence"/>
</dbReference>